<sequence>MDPGENPLLARMRRKCSPLQRSLMAAGECRRNTNALPSSELEEEHDLDADLAATPALFASTFEMFTVSAMCDDMWSLDYLGSPCTWRNRLSMGVGHTQF</sequence>
<reference evidence="1" key="1">
    <citation type="journal article" date="2022" name="bioRxiv">
        <title>Sequencing and chromosome-scale assembly of the giantPleurodeles waltlgenome.</title>
        <authorList>
            <person name="Brown T."/>
            <person name="Elewa A."/>
            <person name="Iarovenko S."/>
            <person name="Subramanian E."/>
            <person name="Araus A.J."/>
            <person name="Petzold A."/>
            <person name="Susuki M."/>
            <person name="Suzuki K.-i.T."/>
            <person name="Hayashi T."/>
            <person name="Toyoda A."/>
            <person name="Oliveira C."/>
            <person name="Osipova E."/>
            <person name="Leigh N.D."/>
            <person name="Simon A."/>
            <person name="Yun M.H."/>
        </authorList>
    </citation>
    <scope>NUCLEOTIDE SEQUENCE</scope>
    <source>
        <strain evidence="1">20211129_DDA</strain>
        <tissue evidence="1">Liver</tissue>
    </source>
</reference>
<proteinExistence type="predicted"/>
<evidence type="ECO:0000313" key="2">
    <source>
        <dbReference type="Proteomes" id="UP001066276"/>
    </source>
</evidence>
<dbReference type="Proteomes" id="UP001066276">
    <property type="component" value="Chromosome 5"/>
</dbReference>
<keyword evidence="2" id="KW-1185">Reference proteome</keyword>
<protein>
    <submittedName>
        <fullName evidence="1">Uncharacterized protein</fullName>
    </submittedName>
</protein>
<gene>
    <name evidence="1" type="ORF">NDU88_002824</name>
</gene>
<comment type="caution">
    <text evidence="1">The sequence shown here is derived from an EMBL/GenBank/DDBJ whole genome shotgun (WGS) entry which is preliminary data.</text>
</comment>
<dbReference type="AlphaFoldDB" id="A0AAV7RF31"/>
<name>A0AAV7RF31_PLEWA</name>
<accession>A0AAV7RF31</accession>
<dbReference type="EMBL" id="JANPWB010000009">
    <property type="protein sequence ID" value="KAJ1150026.1"/>
    <property type="molecule type" value="Genomic_DNA"/>
</dbReference>
<organism evidence="1 2">
    <name type="scientific">Pleurodeles waltl</name>
    <name type="common">Iberian ribbed newt</name>
    <dbReference type="NCBI Taxonomy" id="8319"/>
    <lineage>
        <taxon>Eukaryota</taxon>
        <taxon>Metazoa</taxon>
        <taxon>Chordata</taxon>
        <taxon>Craniata</taxon>
        <taxon>Vertebrata</taxon>
        <taxon>Euteleostomi</taxon>
        <taxon>Amphibia</taxon>
        <taxon>Batrachia</taxon>
        <taxon>Caudata</taxon>
        <taxon>Salamandroidea</taxon>
        <taxon>Salamandridae</taxon>
        <taxon>Pleurodelinae</taxon>
        <taxon>Pleurodeles</taxon>
    </lineage>
</organism>
<evidence type="ECO:0000313" key="1">
    <source>
        <dbReference type="EMBL" id="KAJ1150026.1"/>
    </source>
</evidence>